<dbReference type="AlphaFoldDB" id="A0A3C1KLF0"/>
<protein>
    <submittedName>
        <fullName evidence="1">Uncharacterized protein</fullName>
    </submittedName>
</protein>
<evidence type="ECO:0000313" key="2">
    <source>
        <dbReference type="Proteomes" id="UP000259273"/>
    </source>
</evidence>
<accession>A0A3C1KLF0</accession>
<dbReference type="SUPFAM" id="SSF48452">
    <property type="entry name" value="TPR-like"/>
    <property type="match status" value="1"/>
</dbReference>
<dbReference type="Gene3D" id="1.25.40.10">
    <property type="entry name" value="Tetratricopeptide repeat domain"/>
    <property type="match status" value="1"/>
</dbReference>
<name>A0A3C1KLF0_9GAMM</name>
<dbReference type="Pfam" id="PF14559">
    <property type="entry name" value="TPR_19"/>
    <property type="match status" value="1"/>
</dbReference>
<dbReference type="Proteomes" id="UP000259273">
    <property type="component" value="Unassembled WGS sequence"/>
</dbReference>
<feature type="non-terminal residue" evidence="1">
    <location>
        <position position="1"/>
    </location>
</feature>
<comment type="caution">
    <text evidence="1">The sequence shown here is derived from an EMBL/GenBank/DDBJ whole genome shotgun (WGS) entry which is preliminary data.</text>
</comment>
<proteinExistence type="predicted"/>
<evidence type="ECO:0000313" key="1">
    <source>
        <dbReference type="EMBL" id="HAN27268.1"/>
    </source>
</evidence>
<reference evidence="1 2" key="1">
    <citation type="journal article" date="2018" name="Nat. Biotechnol.">
        <title>A standardized bacterial taxonomy based on genome phylogeny substantially revises the tree of life.</title>
        <authorList>
            <person name="Parks D.H."/>
            <person name="Chuvochina M."/>
            <person name="Waite D.W."/>
            <person name="Rinke C."/>
            <person name="Skarshewski A."/>
            <person name="Chaumeil P.A."/>
            <person name="Hugenholtz P."/>
        </authorList>
    </citation>
    <scope>NUCLEOTIDE SEQUENCE [LARGE SCALE GENOMIC DNA]</scope>
    <source>
        <strain evidence="1">UBA9158</strain>
    </source>
</reference>
<dbReference type="EMBL" id="DMND01000082">
    <property type="protein sequence ID" value="HAN27268.1"/>
    <property type="molecule type" value="Genomic_DNA"/>
</dbReference>
<organism evidence="1 2">
    <name type="scientific">Haliea salexigens</name>
    <dbReference type="NCBI Taxonomy" id="287487"/>
    <lineage>
        <taxon>Bacteria</taxon>
        <taxon>Pseudomonadati</taxon>
        <taxon>Pseudomonadota</taxon>
        <taxon>Gammaproteobacteria</taxon>
        <taxon>Cellvibrionales</taxon>
        <taxon>Halieaceae</taxon>
        <taxon>Haliea</taxon>
    </lineage>
</organism>
<sequence length="86" mass="9471">EQGTRHRYVYAIALHDSGEITQAIATLEAVQRQAPGNADILLALVNYTANSGDLERARHWAELLLASDPDNPSYRALLNRLSGNSR</sequence>
<dbReference type="InterPro" id="IPR011990">
    <property type="entry name" value="TPR-like_helical_dom_sf"/>
</dbReference>
<gene>
    <name evidence="1" type="ORF">DCP75_06025</name>
</gene>